<sequence length="30" mass="3232">MRLLLAGSAKKIYGCSKCQKSAKMLMVGKS</sequence>
<accession>A0A2P2QM54</accession>
<dbReference type="EMBL" id="GGEC01087605">
    <property type="protein sequence ID" value="MBX68089.1"/>
    <property type="molecule type" value="Transcribed_RNA"/>
</dbReference>
<dbReference type="AlphaFoldDB" id="A0A2P2QM54"/>
<name>A0A2P2QM54_RHIMU</name>
<protein>
    <submittedName>
        <fullName evidence="1">Uncharacterized protein</fullName>
    </submittedName>
</protein>
<organism evidence="1">
    <name type="scientific">Rhizophora mucronata</name>
    <name type="common">Asiatic mangrove</name>
    <dbReference type="NCBI Taxonomy" id="61149"/>
    <lineage>
        <taxon>Eukaryota</taxon>
        <taxon>Viridiplantae</taxon>
        <taxon>Streptophyta</taxon>
        <taxon>Embryophyta</taxon>
        <taxon>Tracheophyta</taxon>
        <taxon>Spermatophyta</taxon>
        <taxon>Magnoliopsida</taxon>
        <taxon>eudicotyledons</taxon>
        <taxon>Gunneridae</taxon>
        <taxon>Pentapetalae</taxon>
        <taxon>rosids</taxon>
        <taxon>fabids</taxon>
        <taxon>Malpighiales</taxon>
        <taxon>Rhizophoraceae</taxon>
        <taxon>Rhizophora</taxon>
    </lineage>
</organism>
<proteinExistence type="predicted"/>
<reference evidence="1" key="1">
    <citation type="submission" date="2018-02" db="EMBL/GenBank/DDBJ databases">
        <title>Rhizophora mucronata_Transcriptome.</title>
        <authorList>
            <person name="Meera S.P."/>
            <person name="Sreeshan A."/>
            <person name="Augustine A."/>
        </authorList>
    </citation>
    <scope>NUCLEOTIDE SEQUENCE</scope>
    <source>
        <tissue evidence="1">Leaf</tissue>
    </source>
</reference>
<evidence type="ECO:0000313" key="1">
    <source>
        <dbReference type="EMBL" id="MBX68089.1"/>
    </source>
</evidence>